<accession>A0ABT8KTC8</accession>
<dbReference type="SUPFAM" id="SSF75304">
    <property type="entry name" value="Amidase signature (AS) enzymes"/>
    <property type="match status" value="1"/>
</dbReference>
<dbReference type="InterPro" id="IPR023631">
    <property type="entry name" value="Amidase_dom"/>
</dbReference>
<gene>
    <name evidence="2" type="ORF">QQ008_21565</name>
</gene>
<evidence type="ECO:0000259" key="1">
    <source>
        <dbReference type="Pfam" id="PF01425"/>
    </source>
</evidence>
<keyword evidence="3" id="KW-1185">Reference proteome</keyword>
<dbReference type="Gene3D" id="3.90.1300.10">
    <property type="entry name" value="Amidase signature (AS) domain"/>
    <property type="match status" value="1"/>
</dbReference>
<evidence type="ECO:0000313" key="3">
    <source>
        <dbReference type="Proteomes" id="UP001172082"/>
    </source>
</evidence>
<dbReference type="InterPro" id="IPR000120">
    <property type="entry name" value="Amidase"/>
</dbReference>
<proteinExistence type="predicted"/>
<dbReference type="Pfam" id="PF01425">
    <property type="entry name" value="Amidase"/>
    <property type="match status" value="1"/>
</dbReference>
<reference evidence="2" key="1">
    <citation type="submission" date="2023-06" db="EMBL/GenBank/DDBJ databases">
        <title>Genomic of Parafulvivirga corallium.</title>
        <authorList>
            <person name="Wang G."/>
        </authorList>
    </citation>
    <scope>NUCLEOTIDE SEQUENCE</scope>
    <source>
        <strain evidence="2">BMA10</strain>
    </source>
</reference>
<feature type="domain" description="Amidase" evidence="1">
    <location>
        <begin position="146"/>
        <end position="499"/>
    </location>
</feature>
<dbReference type="PANTHER" id="PTHR11895:SF73">
    <property type="entry name" value="AMIDASE FAMILY PROTEIN"/>
    <property type="match status" value="1"/>
</dbReference>
<name>A0ABT8KTC8_9BACT</name>
<comment type="caution">
    <text evidence="2">The sequence shown here is derived from an EMBL/GenBank/DDBJ whole genome shotgun (WGS) entry which is preliminary data.</text>
</comment>
<dbReference type="InterPro" id="IPR036928">
    <property type="entry name" value="AS_sf"/>
</dbReference>
<protein>
    <submittedName>
        <fullName evidence="2">Amidase</fullName>
    </submittedName>
</protein>
<organism evidence="2 3">
    <name type="scientific">Splendidivirga corallicola</name>
    <dbReference type="NCBI Taxonomy" id="3051826"/>
    <lineage>
        <taxon>Bacteria</taxon>
        <taxon>Pseudomonadati</taxon>
        <taxon>Bacteroidota</taxon>
        <taxon>Cytophagia</taxon>
        <taxon>Cytophagales</taxon>
        <taxon>Splendidivirgaceae</taxon>
        <taxon>Splendidivirga</taxon>
    </lineage>
</organism>
<dbReference type="RefSeq" id="WP_346754018.1">
    <property type="nucleotide sequence ID" value="NZ_JAUJEA010000009.1"/>
</dbReference>
<dbReference type="Proteomes" id="UP001172082">
    <property type="component" value="Unassembled WGS sequence"/>
</dbReference>
<evidence type="ECO:0000313" key="2">
    <source>
        <dbReference type="EMBL" id="MDN5203994.1"/>
    </source>
</evidence>
<sequence length="563" mass="62210">MKPSTSKFIKSRIPSVTLFSFVVFIMIFNSCQNPSKNDGGVDSVAVAQQLIGLEFTQSERDSLRDGLKEDLGAYEQLRSRSIGNEIPPSIWFNPAPTGRSFNQKQLPIQWDLPKQVQLPENKNELAFYTVAQLAHLIKTRQITSFELTQLYLERLKKFNDTLQCVVTLIEEEALDKAKRVDKEIAQGKYKGPLHGIPYGVKDLLAVKGYKTTWGAMPYKDQTIDETATIVRKLDAAGAILIAKLSLGALAWGDVWYGGKTKNPWNLEQGSSGSSAGSASATSAGLVAFSIGTETLGSIVSPSTRCSVTGLRPTYGRVSRHGAMALSWTMDKIGPICRSAEDCALVFEVIRGQDDLDQSTVDKAFNYDPDINFKTLRVGYLKSLFERDYFNKKNDSICLEVIKDLGATLVPVELPNDIPVGALSIILTAEAGAAFDELTRNNRDSLLVRQIKNAWPNVFRQSRFIPAVEYIQANRHRHTLIQEVDKIMKDLDILVSPSFGGSQLLITNLTGHPCVVVPNGFTESGNPTSITFLGNLYDEASILAFAKVFQEATDFDDKHPPLFK</sequence>
<dbReference type="EMBL" id="JAUJEA010000009">
    <property type="protein sequence ID" value="MDN5203994.1"/>
    <property type="molecule type" value="Genomic_DNA"/>
</dbReference>
<dbReference type="PANTHER" id="PTHR11895">
    <property type="entry name" value="TRANSAMIDASE"/>
    <property type="match status" value="1"/>
</dbReference>